<name>A0ABY5YI15_9DEIO</name>
<dbReference type="EMBL" id="CP104213">
    <property type="protein sequence ID" value="UWX64758.1"/>
    <property type="molecule type" value="Genomic_DNA"/>
</dbReference>
<sequence length="126" mass="13776">MPLGAQARLEAELGVTADDLGLSDAQYVSRVQAWQTLAEETQPDELRRYFTVKAYLLRTWITALTRKADKFRAEGDVTVERNMMARVALLKADLDVALALTLSPEPTSDPADAAFGPLIGEWGVGP</sequence>
<proteinExistence type="predicted"/>
<reference evidence="1" key="1">
    <citation type="submission" date="2022-09" db="EMBL/GenBank/DDBJ databases">
        <title>genome sequence of Deinococcus rubellus.</title>
        <authorList>
            <person name="Srinivasan S."/>
        </authorList>
    </citation>
    <scope>NUCLEOTIDE SEQUENCE</scope>
    <source>
        <strain evidence="1">Ant6</strain>
    </source>
</reference>
<accession>A0ABY5YI15</accession>
<organism evidence="1 2">
    <name type="scientific">Deinococcus rubellus</name>
    <dbReference type="NCBI Taxonomy" id="1889240"/>
    <lineage>
        <taxon>Bacteria</taxon>
        <taxon>Thermotogati</taxon>
        <taxon>Deinococcota</taxon>
        <taxon>Deinococci</taxon>
        <taxon>Deinococcales</taxon>
        <taxon>Deinococcaceae</taxon>
        <taxon>Deinococcus</taxon>
    </lineage>
</organism>
<dbReference type="RefSeq" id="WP_260561019.1">
    <property type="nucleotide sequence ID" value="NZ_BAABEC010000009.1"/>
</dbReference>
<evidence type="ECO:0000313" key="2">
    <source>
        <dbReference type="Proteomes" id="UP001060261"/>
    </source>
</evidence>
<protein>
    <submittedName>
        <fullName evidence="1">Uncharacterized protein</fullName>
    </submittedName>
</protein>
<evidence type="ECO:0000313" key="1">
    <source>
        <dbReference type="EMBL" id="UWX64758.1"/>
    </source>
</evidence>
<gene>
    <name evidence="1" type="ORF">N0D28_03605</name>
</gene>
<keyword evidence="2" id="KW-1185">Reference proteome</keyword>
<dbReference type="Proteomes" id="UP001060261">
    <property type="component" value="Chromosome"/>
</dbReference>